<evidence type="ECO:0008006" key="7">
    <source>
        <dbReference type="Google" id="ProtNLM"/>
    </source>
</evidence>
<dbReference type="Pfam" id="PF03281">
    <property type="entry name" value="Mab-21"/>
    <property type="match status" value="1"/>
</dbReference>
<dbReference type="GO" id="GO:0061501">
    <property type="term" value="F:2',3'-cyclic GMP-AMP synthase activity"/>
    <property type="evidence" value="ECO:0007669"/>
    <property type="project" value="TreeGrafter"/>
</dbReference>
<protein>
    <recommendedName>
        <fullName evidence="7">Cyclic GMP-AMP synthase</fullName>
    </recommendedName>
</protein>
<keyword evidence="6" id="KW-1185">Reference proteome</keyword>
<dbReference type="Proteomes" id="UP000593565">
    <property type="component" value="Unassembled WGS sequence"/>
</dbReference>
<dbReference type="EMBL" id="JAAGNN010000004">
    <property type="protein sequence ID" value="KAF4090425.1"/>
    <property type="molecule type" value="Genomic_DNA"/>
</dbReference>
<feature type="compositionally biased region" description="Basic and acidic residues" evidence="2">
    <location>
        <begin position="82"/>
        <end position="131"/>
    </location>
</feature>
<evidence type="ECO:0000256" key="1">
    <source>
        <dbReference type="ARBA" id="ARBA00008307"/>
    </source>
</evidence>
<feature type="domain" description="Mab-21-like HhH/H2TH-like" evidence="4">
    <location>
        <begin position="438"/>
        <end position="538"/>
    </location>
</feature>
<organism evidence="5 6">
    <name type="scientific">Ameiurus melas</name>
    <name type="common">Black bullhead</name>
    <name type="synonym">Silurus melas</name>
    <dbReference type="NCBI Taxonomy" id="219545"/>
    <lineage>
        <taxon>Eukaryota</taxon>
        <taxon>Metazoa</taxon>
        <taxon>Chordata</taxon>
        <taxon>Craniata</taxon>
        <taxon>Vertebrata</taxon>
        <taxon>Euteleostomi</taxon>
        <taxon>Actinopterygii</taxon>
        <taxon>Neopterygii</taxon>
        <taxon>Teleostei</taxon>
        <taxon>Ostariophysi</taxon>
        <taxon>Siluriformes</taxon>
        <taxon>Ictaluridae</taxon>
        <taxon>Ameiurus</taxon>
    </lineage>
</organism>
<feature type="compositionally biased region" description="Polar residues" evidence="2">
    <location>
        <begin position="18"/>
        <end position="31"/>
    </location>
</feature>
<sequence length="554" mass="62802">MSVMSVRARPRKVREENPNASVAKSLPTTRKMSAPRNEEDKKSTDAKARCPPKLQGSQDVPPSKSTRDANSTKEPQTPKPSKSGEKKGASCGSVRRENSIKENPSRDLHSAPEKVKKIQRSESAKTTDTKVSRSPKLQEVQDVCLRKSSRDTKITEEAQVPKTAKSVEKKTAPICSARRGSSIDENPSKVLQTALEKLKVKTNQRSESAKCVNNIENRVTEYVKLHLDWCKDIRVLKTGSYYENVKICEPDEFDVMMTVHVERVKLLPFSEDGAFYSVEMKRLSSRHPLKKFINGDSIIMASKMLDDFREKVKEAVKELQNVTLERKKTGCPAVTLLVNEKGKNISIDFVLGLEVHSSWPLFTQDGFNIENWLSKKVKQDQKGKPFYLVPKYEGRGSAEQDGIMAKNAWRISFSHVEKYILKNHGNSKTCCEGEQKCCRKQCLKLLKCLLQRLKEAHPEDADKLCSYHAKTTLLHACAARVKDSEWESSELNHCFQQLLRDFEQNLRACQLSNFFIPSQNLFKGISKKKCNLLADYIESQCNNGFPLLSEITRV</sequence>
<feature type="compositionally biased region" description="Basic and acidic residues" evidence="2">
    <location>
        <begin position="36"/>
        <end position="48"/>
    </location>
</feature>
<dbReference type="GO" id="GO:0005829">
    <property type="term" value="C:cytosol"/>
    <property type="evidence" value="ECO:0007669"/>
    <property type="project" value="TreeGrafter"/>
</dbReference>
<evidence type="ECO:0000259" key="4">
    <source>
        <dbReference type="Pfam" id="PF20266"/>
    </source>
</evidence>
<dbReference type="PANTHER" id="PTHR10656:SF35">
    <property type="entry name" value="CYCLIC GMP-AMP SYNTHASE"/>
    <property type="match status" value="1"/>
</dbReference>
<comment type="similarity">
    <text evidence="1">Belongs to the mab-21 family.</text>
</comment>
<feature type="region of interest" description="Disordered" evidence="2">
    <location>
        <begin position="1"/>
        <end position="142"/>
    </location>
</feature>
<feature type="compositionally biased region" description="Polar residues" evidence="2">
    <location>
        <begin position="55"/>
        <end position="64"/>
    </location>
</feature>
<name>A0A7J6B5X2_AMEME</name>
<dbReference type="GO" id="GO:0006974">
    <property type="term" value="P:DNA damage response"/>
    <property type="evidence" value="ECO:0007669"/>
    <property type="project" value="TreeGrafter"/>
</dbReference>
<accession>A0A7J6B5X2</accession>
<comment type="caution">
    <text evidence="5">The sequence shown here is derived from an EMBL/GenBank/DDBJ whole genome shotgun (WGS) entry which is preliminary data.</text>
</comment>
<gene>
    <name evidence="5" type="ORF">AMELA_G00051610</name>
</gene>
<evidence type="ECO:0000313" key="5">
    <source>
        <dbReference type="EMBL" id="KAF4090425.1"/>
    </source>
</evidence>
<dbReference type="PANTHER" id="PTHR10656">
    <property type="entry name" value="CELL FATE DETERMINING PROTEIN MAB21-RELATED"/>
    <property type="match status" value="1"/>
</dbReference>
<evidence type="ECO:0000259" key="3">
    <source>
        <dbReference type="Pfam" id="PF03281"/>
    </source>
</evidence>
<dbReference type="GO" id="GO:0003690">
    <property type="term" value="F:double-stranded DNA binding"/>
    <property type="evidence" value="ECO:0007669"/>
    <property type="project" value="TreeGrafter"/>
</dbReference>
<evidence type="ECO:0000256" key="2">
    <source>
        <dbReference type="SAM" id="MobiDB-lite"/>
    </source>
</evidence>
<dbReference type="GO" id="GO:0032481">
    <property type="term" value="P:positive regulation of type I interferon production"/>
    <property type="evidence" value="ECO:0007669"/>
    <property type="project" value="TreeGrafter"/>
</dbReference>
<dbReference type="SMART" id="SM01265">
    <property type="entry name" value="Mab-21"/>
    <property type="match status" value="1"/>
</dbReference>
<dbReference type="InterPro" id="IPR024810">
    <property type="entry name" value="MAB21L/cGLR"/>
</dbReference>
<dbReference type="Gene3D" id="3.30.460.90">
    <property type="match status" value="1"/>
</dbReference>
<dbReference type="GO" id="GO:2000042">
    <property type="term" value="P:negative regulation of double-strand break repair via homologous recombination"/>
    <property type="evidence" value="ECO:0007669"/>
    <property type="project" value="TreeGrafter"/>
</dbReference>
<dbReference type="FunFam" id="1.10.1410.40:FF:000007">
    <property type="entry name" value="Cyclic GMP-AMP synthase"/>
    <property type="match status" value="1"/>
</dbReference>
<dbReference type="GO" id="GO:0003682">
    <property type="term" value="F:chromatin binding"/>
    <property type="evidence" value="ECO:0007669"/>
    <property type="project" value="TreeGrafter"/>
</dbReference>
<proteinExistence type="inferred from homology"/>
<dbReference type="GO" id="GO:0002230">
    <property type="term" value="P:positive regulation of defense response to virus by host"/>
    <property type="evidence" value="ECO:0007669"/>
    <property type="project" value="TreeGrafter"/>
</dbReference>
<dbReference type="InterPro" id="IPR046903">
    <property type="entry name" value="Mab-21-like_nuc_Trfase"/>
</dbReference>
<dbReference type="InterPro" id="IPR046906">
    <property type="entry name" value="Mab-21_HhH/H2TH-like"/>
</dbReference>
<dbReference type="GO" id="GO:0002218">
    <property type="term" value="P:activation of innate immune response"/>
    <property type="evidence" value="ECO:0007669"/>
    <property type="project" value="TreeGrafter"/>
</dbReference>
<dbReference type="Pfam" id="PF20266">
    <property type="entry name" value="Mab-21_C"/>
    <property type="match status" value="1"/>
</dbReference>
<dbReference type="GO" id="GO:0035861">
    <property type="term" value="C:site of double-strand break"/>
    <property type="evidence" value="ECO:0007669"/>
    <property type="project" value="TreeGrafter"/>
</dbReference>
<reference evidence="5 6" key="1">
    <citation type="submission" date="2020-02" db="EMBL/GenBank/DDBJ databases">
        <title>A chromosome-scale genome assembly of the black bullhead catfish (Ameiurus melas).</title>
        <authorList>
            <person name="Wen M."/>
            <person name="Zham M."/>
            <person name="Cabau C."/>
            <person name="Klopp C."/>
            <person name="Donnadieu C."/>
            <person name="Roques C."/>
            <person name="Bouchez O."/>
            <person name="Lampietro C."/>
            <person name="Jouanno E."/>
            <person name="Herpin A."/>
            <person name="Louis A."/>
            <person name="Berthelot C."/>
            <person name="Parey E."/>
            <person name="Roest-Crollius H."/>
            <person name="Braasch I."/>
            <person name="Postlethwait J."/>
            <person name="Robinson-Rechavi M."/>
            <person name="Echchiki A."/>
            <person name="Begum T."/>
            <person name="Montfort J."/>
            <person name="Schartl M."/>
            <person name="Bobe J."/>
            <person name="Guiguen Y."/>
        </authorList>
    </citation>
    <scope>NUCLEOTIDE SEQUENCE [LARGE SCALE GENOMIC DNA]</scope>
    <source>
        <strain evidence="5">M_S1</strain>
        <tissue evidence="5">Blood</tissue>
    </source>
</reference>
<dbReference type="GO" id="GO:0005634">
    <property type="term" value="C:nucleus"/>
    <property type="evidence" value="ECO:0007669"/>
    <property type="project" value="TreeGrafter"/>
</dbReference>
<dbReference type="GO" id="GO:0038001">
    <property type="term" value="P:paracrine signaling"/>
    <property type="evidence" value="ECO:0007669"/>
    <property type="project" value="TreeGrafter"/>
</dbReference>
<dbReference type="Gene3D" id="1.10.1410.40">
    <property type="match status" value="1"/>
</dbReference>
<feature type="domain" description="Mab-21-like nucleotidyltransferase" evidence="3">
    <location>
        <begin position="241"/>
        <end position="423"/>
    </location>
</feature>
<dbReference type="AlphaFoldDB" id="A0A7J6B5X2"/>
<evidence type="ECO:0000313" key="6">
    <source>
        <dbReference type="Proteomes" id="UP000593565"/>
    </source>
</evidence>
<dbReference type="GO" id="GO:0071360">
    <property type="term" value="P:cellular response to exogenous dsRNA"/>
    <property type="evidence" value="ECO:0007669"/>
    <property type="project" value="TreeGrafter"/>
</dbReference>